<sequence length="504" mass="54038">MMLGWSDEGSPALRATHADRDELRRVLGLARDEGRLDATEHDRRLEAVRVAKTRADLAATAVDLPAKKGMREWLDDARIRSADRELAAGVLTEGAASGRLTAERYANRSAGLTEADTYARLKRLLHGLPGWPGTDGKRLLPTITERESVAADLSRAVSDGRVAPGEHDALAAEIAAVGTAAELAETARIIARRASYADRAATADRLTEALADGRLDHETREARAERAAAARTTADLAALTGDLTGKARRLSNADRTETAAVLKGALDNGRLDLDEYDARVKAAYAATTLAETRPLLADLIAPPRPPRRGPLDLAFDSVVVNSALLPAPRGLIGRLHPKPLWKLGLLGTLAGWGLTGYALGPPLLGLTIGAGWIPVMLLLVLNNKIAHVGADGVKAREAEALAAIRRELNAHPAIASCETELENTTLKIDFRPHKGHEGVPEAVFAAAERLAWRSRLYPLSTLVVNNTADFGEGGLKPVILGHRRKELEHHHGRRPYGRLPAETG</sequence>
<dbReference type="PANTHER" id="PTHR40763:SF4">
    <property type="entry name" value="DUF1707 DOMAIN-CONTAINING PROTEIN"/>
    <property type="match status" value="1"/>
</dbReference>
<dbReference type="PANTHER" id="PTHR40763">
    <property type="entry name" value="MEMBRANE PROTEIN-RELATED"/>
    <property type="match status" value="1"/>
</dbReference>
<feature type="domain" description="DUF1707" evidence="1">
    <location>
        <begin position="249"/>
        <end position="299"/>
    </location>
</feature>
<comment type="caution">
    <text evidence="2">The sequence shown here is derived from an EMBL/GenBank/DDBJ whole genome shotgun (WGS) entry which is preliminary data.</text>
</comment>
<dbReference type="Pfam" id="PF08044">
    <property type="entry name" value="DUF1707"/>
    <property type="match status" value="4"/>
</dbReference>
<proteinExistence type="predicted"/>
<dbReference type="AlphaFoldDB" id="A0A841FF68"/>
<feature type="domain" description="DUF1707" evidence="1">
    <location>
        <begin position="78"/>
        <end position="129"/>
    </location>
</feature>
<reference evidence="2 3" key="1">
    <citation type="submission" date="2020-08" db="EMBL/GenBank/DDBJ databases">
        <title>Genomic Encyclopedia of Type Strains, Phase IV (KMG-IV): sequencing the most valuable type-strain genomes for metagenomic binning, comparative biology and taxonomic classification.</title>
        <authorList>
            <person name="Goeker M."/>
        </authorList>
    </citation>
    <scope>NUCLEOTIDE SEQUENCE [LARGE SCALE GENOMIC DNA]</scope>
    <source>
        <strain evidence="2 3">YIM 65646</strain>
    </source>
</reference>
<dbReference type="InterPro" id="IPR012551">
    <property type="entry name" value="DUF1707_SHOCT-like"/>
</dbReference>
<evidence type="ECO:0000259" key="1">
    <source>
        <dbReference type="Pfam" id="PF08044"/>
    </source>
</evidence>
<keyword evidence="3" id="KW-1185">Reference proteome</keyword>
<dbReference type="RefSeq" id="WP_203686858.1">
    <property type="nucleotide sequence ID" value="NZ_BONT01000087.1"/>
</dbReference>
<gene>
    <name evidence="2" type="ORF">HNR73_002334</name>
</gene>
<protein>
    <recommendedName>
        <fullName evidence="1">DUF1707 domain-containing protein</fullName>
    </recommendedName>
</protein>
<dbReference type="EMBL" id="JACHGT010000004">
    <property type="protein sequence ID" value="MBB6034484.1"/>
    <property type="molecule type" value="Genomic_DNA"/>
</dbReference>
<feature type="domain" description="DUF1707" evidence="1">
    <location>
        <begin position="13"/>
        <end position="65"/>
    </location>
</feature>
<dbReference type="Proteomes" id="UP000548476">
    <property type="component" value="Unassembled WGS sequence"/>
</dbReference>
<accession>A0A841FF68</accession>
<organism evidence="2 3">
    <name type="scientific">Phytomonospora endophytica</name>
    <dbReference type="NCBI Taxonomy" id="714109"/>
    <lineage>
        <taxon>Bacteria</taxon>
        <taxon>Bacillati</taxon>
        <taxon>Actinomycetota</taxon>
        <taxon>Actinomycetes</taxon>
        <taxon>Micromonosporales</taxon>
        <taxon>Micromonosporaceae</taxon>
        <taxon>Phytomonospora</taxon>
    </lineage>
</organism>
<name>A0A841FF68_9ACTN</name>
<feature type="domain" description="DUF1707" evidence="1">
    <location>
        <begin position="193"/>
        <end position="243"/>
    </location>
</feature>
<evidence type="ECO:0000313" key="2">
    <source>
        <dbReference type="EMBL" id="MBB6034484.1"/>
    </source>
</evidence>
<evidence type="ECO:0000313" key="3">
    <source>
        <dbReference type="Proteomes" id="UP000548476"/>
    </source>
</evidence>